<keyword evidence="4" id="KW-1185">Reference proteome</keyword>
<proteinExistence type="predicted"/>
<gene>
    <name evidence="3" type="ORF">NliqN6_3752</name>
</gene>
<sequence length="690" mass="76073">MTLPSVITGGGTDLVTAIQSYTNNQSPNSAPKSKDRLAAGTLSHYANGSSGFIRDRSENDAIQQPQREPVVNNADISPNRLYHAASGYLGSGVSTFFSQHRAGSLDTRDRPATSQRPRIPGFSDNVPKNGWSKKRNPFRRQENRAPSQQHEASPQQQRKQQQQQQQDRIPTVDSDESRERLCTLQRAAHAAGQISVQVGEYQPGHPSEYRGSSSTTQAEAGSNGCNRSRSRGPIGTSPFPMSSRRSSLSQVEAMAQTESNHFSEKTRMCEHVKNALGHESQGQARADKRASYFTWNINPSLTEGQELMGFGGDLGKKRLQVSDEAGNLWSAGSDDITKSRIPYIIGFEKQVLAFEPLIHDAFFSLAGDKHTFYPPNSPPPKRVLDIGTGTGIWPITMAQRWRETTFVGLDISAIQTDLHALTKAQRMLAADKVPRATSAAETDWQDLADRVTWHVADFLHGLPFEEGSFDMVHIRFVGLGVPESSWDSLFAEVSRVLKRDTGVMEVVEMSKILPLTTPHSLRASFATLMLSSFIHQYPFIPILPALATTEFAIEATWKTVLRSSENDLRSPTNVLLQAMGIWVDSALGKGKHGRGKGMSGHAYGRLSGKSATSKLAESARWGETIMGERALAEYLQLPNQKEQAGTPRETDNPQKVEPCFVRLPSGFSADIGSQFEVDEVNLMVWLARRK</sequence>
<dbReference type="InterPro" id="IPR029063">
    <property type="entry name" value="SAM-dependent_MTases_sf"/>
</dbReference>
<feature type="domain" description="Methyltransferase" evidence="2">
    <location>
        <begin position="383"/>
        <end position="499"/>
    </location>
</feature>
<evidence type="ECO:0000256" key="1">
    <source>
        <dbReference type="SAM" id="MobiDB-lite"/>
    </source>
</evidence>
<dbReference type="Gene3D" id="3.40.50.150">
    <property type="entry name" value="Vaccinia Virus protein VP39"/>
    <property type="match status" value="1"/>
</dbReference>
<dbReference type="SUPFAM" id="SSF53335">
    <property type="entry name" value="S-adenosyl-L-methionine-dependent methyltransferases"/>
    <property type="match status" value="1"/>
</dbReference>
<dbReference type="PANTHER" id="PTHR43591:SF110">
    <property type="entry name" value="RHODANESE DOMAIN-CONTAINING PROTEIN"/>
    <property type="match status" value="1"/>
</dbReference>
<accession>A0A8H3TUA2</accession>
<evidence type="ECO:0000313" key="3">
    <source>
        <dbReference type="EMBL" id="GHJ87350.1"/>
    </source>
</evidence>
<evidence type="ECO:0000313" key="4">
    <source>
        <dbReference type="Proteomes" id="UP000620104"/>
    </source>
</evidence>
<feature type="region of interest" description="Disordered" evidence="1">
    <location>
        <begin position="46"/>
        <end position="68"/>
    </location>
</feature>
<comment type="caution">
    <text evidence="3">The sequence shown here is derived from an EMBL/GenBank/DDBJ whole genome shotgun (WGS) entry which is preliminary data.</text>
</comment>
<feature type="compositionally biased region" description="Polar residues" evidence="1">
    <location>
        <begin position="210"/>
        <end position="227"/>
    </location>
</feature>
<dbReference type="Proteomes" id="UP000620104">
    <property type="component" value="Unassembled WGS sequence"/>
</dbReference>
<name>A0A8H3TUA2_9TREE</name>
<feature type="compositionally biased region" description="Polar residues" evidence="1">
    <location>
        <begin position="144"/>
        <end position="154"/>
    </location>
</feature>
<dbReference type="OrthoDB" id="2013972at2759"/>
<protein>
    <recommendedName>
        <fullName evidence="2">Methyltransferase domain-containing protein</fullName>
    </recommendedName>
</protein>
<dbReference type="Pfam" id="PF13649">
    <property type="entry name" value="Methyltransf_25"/>
    <property type="match status" value="1"/>
</dbReference>
<dbReference type="AlphaFoldDB" id="A0A8H3TUA2"/>
<feature type="compositionally biased region" description="Polar residues" evidence="1">
    <location>
        <begin position="239"/>
        <end position="248"/>
    </location>
</feature>
<dbReference type="InterPro" id="IPR041698">
    <property type="entry name" value="Methyltransf_25"/>
</dbReference>
<evidence type="ECO:0000259" key="2">
    <source>
        <dbReference type="Pfam" id="PF13649"/>
    </source>
</evidence>
<organism evidence="3 4">
    <name type="scientific">Naganishia liquefaciens</name>
    <dbReference type="NCBI Taxonomy" id="104408"/>
    <lineage>
        <taxon>Eukaryota</taxon>
        <taxon>Fungi</taxon>
        <taxon>Dikarya</taxon>
        <taxon>Basidiomycota</taxon>
        <taxon>Agaricomycotina</taxon>
        <taxon>Tremellomycetes</taxon>
        <taxon>Filobasidiales</taxon>
        <taxon>Filobasidiaceae</taxon>
        <taxon>Naganishia</taxon>
    </lineage>
</organism>
<dbReference type="EMBL" id="BLZA01000021">
    <property type="protein sequence ID" value="GHJ87350.1"/>
    <property type="molecule type" value="Genomic_DNA"/>
</dbReference>
<feature type="compositionally biased region" description="Low complexity" evidence="1">
    <location>
        <begin position="155"/>
        <end position="166"/>
    </location>
</feature>
<dbReference type="PANTHER" id="PTHR43591">
    <property type="entry name" value="METHYLTRANSFERASE"/>
    <property type="match status" value="1"/>
</dbReference>
<reference evidence="3" key="1">
    <citation type="submission" date="2020-07" db="EMBL/GenBank/DDBJ databases">
        <title>Draft Genome Sequence of a Deep-Sea Yeast, Naganishia (Cryptococcus) liquefaciens strain N6.</title>
        <authorList>
            <person name="Han Y.W."/>
            <person name="Kajitani R."/>
            <person name="Morimoto H."/>
            <person name="Parhat M."/>
            <person name="Tsubouchi H."/>
            <person name="Bakenova O."/>
            <person name="Ogata M."/>
            <person name="Argunhan B."/>
            <person name="Aoki R."/>
            <person name="Kajiwara S."/>
            <person name="Itoh T."/>
            <person name="Iwasaki H."/>
        </authorList>
    </citation>
    <scope>NUCLEOTIDE SEQUENCE</scope>
    <source>
        <strain evidence="3">N6</strain>
    </source>
</reference>
<feature type="region of interest" description="Disordered" evidence="1">
    <location>
        <begin position="200"/>
        <end position="248"/>
    </location>
</feature>
<feature type="region of interest" description="Disordered" evidence="1">
    <location>
        <begin position="101"/>
        <end position="178"/>
    </location>
</feature>
<dbReference type="CDD" id="cd02440">
    <property type="entry name" value="AdoMet_MTases"/>
    <property type="match status" value="1"/>
</dbReference>